<dbReference type="OMA" id="CLDLYGQ"/>
<dbReference type="InterPro" id="IPR003152">
    <property type="entry name" value="FATC_dom"/>
</dbReference>
<dbReference type="SUPFAM" id="SSF48371">
    <property type="entry name" value="ARM repeat"/>
    <property type="match status" value="3"/>
</dbReference>
<evidence type="ECO:0000259" key="5">
    <source>
        <dbReference type="PROSITE" id="PS51190"/>
    </source>
</evidence>
<keyword evidence="7" id="KW-1185">Reference proteome</keyword>
<dbReference type="EMBL" id="BACD03000021">
    <property type="protein sequence ID" value="GAO49216.1"/>
    <property type="molecule type" value="Genomic_DNA"/>
</dbReference>
<dbReference type="FunFam" id="1.10.1070.11:FF:000044">
    <property type="entry name" value="NuA4 histone acetyltransferase subunit"/>
    <property type="match status" value="1"/>
</dbReference>
<feature type="region of interest" description="Disordered" evidence="2">
    <location>
        <begin position="3157"/>
        <end position="3228"/>
    </location>
</feature>
<reference evidence="6 7" key="2">
    <citation type="journal article" date="2014" name="J. Gen. Appl. Microbiol.">
        <title>The early diverging ascomycetous budding yeast Saitoella complicata has three histone deacetylases belonging to the Clr6, Hos2, and Rpd3 lineages.</title>
        <authorList>
            <person name="Nishida H."/>
            <person name="Matsumoto T."/>
            <person name="Kondo S."/>
            <person name="Hamamoto M."/>
            <person name="Yoshikawa H."/>
        </authorList>
    </citation>
    <scope>NUCLEOTIDE SEQUENCE [LARGE SCALE GENOMIC DNA]</scope>
    <source>
        <strain evidence="6 7">NRRL Y-17804</strain>
    </source>
</reference>
<dbReference type="STRING" id="698492.A0A0E9NHP2"/>
<name>A0A0E9NHP2_SAICN</name>
<dbReference type="GO" id="GO:0006355">
    <property type="term" value="P:regulation of DNA-templated transcription"/>
    <property type="evidence" value="ECO:0007669"/>
    <property type="project" value="TreeGrafter"/>
</dbReference>
<dbReference type="PANTHER" id="PTHR11139:SF1">
    <property type="entry name" value="TRANSFORMATION_TRANSCRIPTION DOMAIN-ASSOCIATED PROTEIN"/>
    <property type="match status" value="1"/>
</dbReference>
<comment type="caution">
    <text evidence="6">The sequence shown here is derived from an EMBL/GenBank/DDBJ whole genome shotgun (WGS) entry which is preliminary data.</text>
</comment>
<dbReference type="PANTHER" id="PTHR11139">
    <property type="entry name" value="ATAXIA TELANGIECTASIA MUTATED ATM -RELATED"/>
    <property type="match status" value="1"/>
</dbReference>
<dbReference type="Pfam" id="PF20206">
    <property type="entry name" value="Tra1_ring"/>
    <property type="match status" value="1"/>
</dbReference>
<feature type="compositionally biased region" description="Low complexity" evidence="2">
    <location>
        <begin position="3211"/>
        <end position="3227"/>
    </location>
</feature>
<feature type="domain" description="FAT" evidence="4">
    <location>
        <begin position="2577"/>
        <end position="3137"/>
    </location>
</feature>
<feature type="domain" description="PI3K/PI4K catalytic" evidence="3">
    <location>
        <begin position="3403"/>
        <end position="3725"/>
    </location>
</feature>
<dbReference type="Pfam" id="PF02259">
    <property type="entry name" value="FAT"/>
    <property type="match status" value="1"/>
</dbReference>
<protein>
    <recommendedName>
        <fullName evidence="8">Non-specific serine/threonine protein kinase</fullName>
    </recommendedName>
</protein>
<dbReference type="GO" id="GO:0035267">
    <property type="term" value="C:NuA4 histone acetyltransferase complex"/>
    <property type="evidence" value="ECO:0007669"/>
    <property type="project" value="TreeGrafter"/>
</dbReference>
<organism evidence="6 7">
    <name type="scientific">Saitoella complicata (strain BCRC 22490 / CBS 7301 / JCM 7358 / NBRC 10748 / NRRL Y-17804)</name>
    <dbReference type="NCBI Taxonomy" id="698492"/>
    <lineage>
        <taxon>Eukaryota</taxon>
        <taxon>Fungi</taxon>
        <taxon>Dikarya</taxon>
        <taxon>Ascomycota</taxon>
        <taxon>Taphrinomycotina</taxon>
        <taxon>Taphrinomycotina incertae sedis</taxon>
        <taxon>Saitoella</taxon>
    </lineage>
</organism>
<dbReference type="InterPro" id="IPR046807">
    <property type="entry name" value="Tra1_central"/>
</dbReference>
<dbReference type="Pfam" id="PF20175">
    <property type="entry name" value="Tra1_central"/>
    <property type="match status" value="1"/>
</dbReference>
<dbReference type="PROSITE" id="PS51189">
    <property type="entry name" value="FAT"/>
    <property type="match status" value="1"/>
</dbReference>
<dbReference type="InterPro" id="IPR000403">
    <property type="entry name" value="PI3/4_kinase_cat_dom"/>
</dbReference>
<dbReference type="CDD" id="cd05163">
    <property type="entry name" value="PIKK_TRRAP"/>
    <property type="match status" value="1"/>
</dbReference>
<dbReference type="InterPro" id="IPR011009">
    <property type="entry name" value="Kinase-like_dom_sf"/>
</dbReference>
<evidence type="ECO:0000313" key="7">
    <source>
        <dbReference type="Proteomes" id="UP000033140"/>
    </source>
</evidence>
<dbReference type="InterPro" id="IPR003151">
    <property type="entry name" value="PIK-rel_kinase_FAT"/>
</dbReference>
<dbReference type="GO" id="GO:0006281">
    <property type="term" value="P:DNA repair"/>
    <property type="evidence" value="ECO:0007669"/>
    <property type="project" value="TreeGrafter"/>
</dbReference>
<comment type="similarity">
    <text evidence="1">Belongs to the PI3/PI4-kinase family. TRA1 subfamily.</text>
</comment>
<feature type="compositionally biased region" description="Polar residues" evidence="2">
    <location>
        <begin position="165"/>
        <end position="188"/>
    </location>
</feature>
<dbReference type="GO" id="GO:0005634">
    <property type="term" value="C:nucleus"/>
    <property type="evidence" value="ECO:0007669"/>
    <property type="project" value="TreeGrafter"/>
</dbReference>
<dbReference type="Pfam" id="PF00454">
    <property type="entry name" value="PI3_PI4_kinase"/>
    <property type="match status" value="1"/>
</dbReference>
<dbReference type="PROSITE" id="PS51190">
    <property type="entry name" value="FATC"/>
    <property type="match status" value="1"/>
</dbReference>
<dbReference type="InterPro" id="IPR014009">
    <property type="entry name" value="PIK_FAT"/>
</dbReference>
<evidence type="ECO:0000256" key="1">
    <source>
        <dbReference type="ARBA" id="ARBA00007234"/>
    </source>
</evidence>
<dbReference type="InterPro" id="IPR046805">
    <property type="entry name" value="Tra1_ring"/>
</dbReference>
<dbReference type="GO" id="GO:0000124">
    <property type="term" value="C:SAGA complex"/>
    <property type="evidence" value="ECO:0007669"/>
    <property type="project" value="TreeGrafter"/>
</dbReference>
<sequence length="3755" mass="422799">MVVVVTLDEILAQAAESDVRAKVRAISKLRETLDTHIVADYAKFLAEAHAPLIDILQHTPPAFISTAPEQKLRLGVLKIIQKLPHNEVYRPYASDVFLRFIQILRTDNEENAIVCLQTIIDFHRSYKQHLEDHVQSFLDTVQDMYRNMPQAVKEAFGSDGAATGPATQSSVTATAQGSPMSPASVATESTEMPAKPLLRSMHSFKVLTECPIIVVSFFQSYRTSVNLNLPTMTPLIIDMLALQAAPQAEAHKQAQARGQIFTGVAPAVGNKSLFGEFIHAQVKTMSFLAYILRGNPPALQKFRATIPDYVVRLLTDCPSDMWAARKELLVATRHILSTDFKGAFVSKIDVLLDERVLVSDGVTVHETLRPLAYSMLADLLHNVRSEMTGAQLRRTLRVYADNLRDTSLPPSIQMMCARLLLNFIDRILKMPHPEARQLLMYILNAFADKFASLNKQRATFLHLEQAEKAGNVGNGGDVAVDVDEIDPAGMDLQYLRPIRVAATTQSMGDFLKDGRLLFKNLVGGLRSLMYGLKNCNPPPANPTASMQDWNEFARGFSAEEVDVLVRLFRETAEGFSFFLPVSDKGGIIRAGEKTSPLEATPNAMLPTTPEEKEILETFTTVFIYLDSAVFQEVFGAQLPEFFEQVLKNPSLLHVAQFFLANDATSSNFAGLLLRFLVDRLEDLGSSNAARSNIMLRMFKLAFMAVTLFPDANEICLQPHVNHIVVQCLKLSAKAHEPINYFLLLRALFRSIAGGRFELLYKEVLPLLQMLLECLNTLLHAAKKPQERDLYVELCLTVPVRLSGLLPCLSYLMRPLVIALRAGPDLVSQGLRTLELCIDNLTQEFLDPIIAPVIHDLMQALWDHLKPLPHNHQHSHTTLRILGKLGGRNRRFLNEPPKLGFVAHPDASPSVNLQFYGGNGAKAFNIMRFVDVAVRALHNSKTDVEYKQQAFRFLGSAVKLYLRTEEVPMDLAASVQANAEEFIRTIELVGSGNLGQTTNETKSSMDDEGSARNSKLVAKKLAQEDNLRTLLHGCFQAAVHDELRADARDLIINICEHIAVTEVPEALEELRLRKQGFLLNPDIDGPYLSNRVLVDAIADSLASDFVAVRELAEEAIVVLYESCLTILGSPEKARKLPLFHLLSARFCHSCFKEDHHEKYAGCNGIRILSRRIELGKKWMVERQLDFVRALLFALKDMPSEIASSVLDDAHETLTFIVRTCNQTDGDEDATVKDGRLANLVCLLIVDLSNSNSTVRDAVKSSFKLLAELTLKELHELLAPVRDRLLSPIFTKPLRALPFAMQIGHIDAITFCLSLKPTFLEFNDELLRLLHEALALADAEDEALVTVSETSQYKNATSLVNLRVVCIKLLSKAMACSDFSSPQQAQTRGRIISVFFKSLYSKSNEVVDVANQGLRQVLAQNNKLPKDLLQGGLRPILMNLSDHKRLNVAGLEGLARLLELLTNYFKVEIGRKLLDHLRAWADPQILHQAAARALNEHHAIKIISAILNIFHLLPSPASMFLEELVTIVMDLEEKMRRTQSSPLRAPLLKFLNRYPTEAWAFFSVKLGQVGFSRFFVQLLLAEESAALRSTVMDDTPTLIQRGFGLNQPEDQPATPLVGIRIVQALCRFQSTYISQHTDVINVLLRASKVLAAMDEESASVLTTGQGLDALIDTFIFYLKEQEDNLDVFFSLFEVLASKKGLMTHTFEDYIMTGIIRNRSSAYRRSVIARCLDLYQKADVPSRLKSTIFQKLANPILIAGYKGPSSEERLLDKDMADMMHLKIWKATLADESLSSDHLLRIELLQMTALLLKYDHVLFAEHRKDIIKFAWNFIKVDDITSKQAAYVLIAYFIAAYETPANIVLQIYVALLRAHQQESRVLVKQALDIIAPVLSLRVPPTPESRYPQWAKWPRRVIAEEASNIPQLMIHVYQFLVGHGDVFYEYRDHLMSQLANALSKLGLQSSATPETKTLSLDIIDLILRWESRVSMDSADIGEPGGRDGEKTILGKKKLGDAMDVDQSSQSTTQMSSYISPVLRDRVIEYLLRFICACPDQGSKGPLSTRASKQLETLLSGEFWRDAAIELSVFEKNLVTNDVTEATIPGYVNALGALGVVLDHLPDSKILEDVLSLQQLLDKGLRSDAAAIQEHMQPIVARILRAIPKPADDEDEPSANLEFRAAIVSIIQENVQNLVNLSGAIMLAWTLCQDWPDTLDPLIPGLLKAFQKLAKDHISPPQLPQAPPAAAPTGGVAEQVAAAPTVMDSENIIVSLGRIVDFLRLRISHLGDQRRWFLSALVQLIEKSPNAELCSKILEVVREWVLGKNESFPTVKEKTAVLLKMMTFDSRGDPALVNRFLHLLIDIYQDPTIARTELTVRLEQAFFMGTKADDYTIRNKFMEVFDNSMSRNVFTRLNYILGVQNWEFLANNFWLHQASQVLVGSVIADAPLEFQDGDRCLRPLTALSIWSGFDDMEITANDKLESFIARRREFIENDTRVQAGDVVVSLAQLQHLEVITGHRLWIELFPLGCSAVSKKDRQELSRSVIALLAKEYHSKQLEKRPNVIRTLLEGIARASPSLPLPPHLVKYLGKSYDSWYVALTLLEEASTTRVSGGDNPVHESTLDALAETYALLCEDDMFYGLWRRRCQYLETNAAISYEQNGMWDKAQHMYETAQIKARTGVLPFSESEYSLWEDHWILCAQKLQQWDILTDLSKHEGYSDLLLECAWRVTDWTADREPLEASIKTLMDTPTPRRYTFEAFMALQKAQLKLEPIQEFSRVCDEGMQLTLRKWHSLPSTVTQAHIPLLQAFQQFVELQEASQIYASLASTHAQNLDSKSQELKGILTTWRERLPNMWDDINAWSDLVAWRQLIFAAINRVYLPLVPALQQQSATGAANSSANSFAYRGYHETAWIINRFAHVARKHQLPEVCINQLTKIYTLPNIEIQEAFLKLREQAKCHYQNPNELNTGLEVISNTNLMYFNTQQKAEFFTLKGMFLAKLRLNDEANQAFATAVQIDLTLAKAWAEWGFYNDRLFKENPRDLNSACNAVSCYLQAAGLYKNGKARKVLSRILWLLSLDDAQGTISRAFDSYKGEVPVWYWTTFIPQLLTSLSHKEARHARQILVKIAKSYPQALHFQLRTTKEDYTVIKRQALAAAAQSVSTRAGAGVKPPQPAQAEGQSSAGNGTDTTTNTTSAHLAQTPAAPGEVKTENGTATPRQSAAVKPASPAVASPQVHNRQPWEHVDDIMSILKTAYPLLALSMETMVDQIQQRFKCPPDEDAYRLIVALLNDGVQYIGRLSSPSEDTKLPPATEANISRFAESVLPKHIKSAFEDDFLKEKPNLQSYVAKLRHWRDRFEAVLDRRPHQQNLEQCSTFLTEFQYQKFDEVEVPGQYLLHKDNNNNFVRIDRFLPTLDVVRGHGVCHRRLTIRGHDGSLHPFAVQYPAARHCRREERIFQLFRILNGVLSRRKESRRRNLTFNLPVAIPLAPHIRIVQDDPSYVSLQGVYEEYCDRVGLHKDDPLRYFAEKLRAAYDPKHQRADLTSIKLEVLEAIQSKMIPDTILYEFFKRTFPSFSDFWLFRKQFTAQYASLTFMTYVMCINNRFPHKLFFSRSTGNIWATELLPAMAPNSPVFHNGEAVPFRFTPNIQKFIGPIGIEGIFSCAVMAIARCLTEPEFELDLYLSVFVRDELITWFTQQHRPVAQDAQLREKVATNVDLIVRRASSLSHVAQGNIPANQTIIDLISQAVNPRSLASMDSLFMSWL</sequence>
<evidence type="ECO:0000313" key="6">
    <source>
        <dbReference type="EMBL" id="GAO49216.1"/>
    </source>
</evidence>
<evidence type="ECO:0008006" key="8">
    <source>
        <dbReference type="Google" id="ProtNLM"/>
    </source>
</evidence>
<feature type="domain" description="FATC" evidence="5">
    <location>
        <begin position="3723"/>
        <end position="3755"/>
    </location>
</feature>
<dbReference type="Gene3D" id="1.10.1070.11">
    <property type="entry name" value="Phosphatidylinositol 3-/4-kinase, catalytic domain"/>
    <property type="match status" value="1"/>
</dbReference>
<reference evidence="6 7" key="3">
    <citation type="journal article" date="2015" name="Genome Announc.">
        <title>Draft Genome Sequence of the Archiascomycetous Yeast Saitoella complicata.</title>
        <authorList>
            <person name="Yamauchi K."/>
            <person name="Kondo S."/>
            <person name="Hamamoto M."/>
            <person name="Takahashi Y."/>
            <person name="Ogura Y."/>
            <person name="Hayashi T."/>
            <person name="Nishida H."/>
        </authorList>
    </citation>
    <scope>NUCLEOTIDE SEQUENCE [LARGE SCALE GENOMIC DNA]</scope>
    <source>
        <strain evidence="6 7">NRRL Y-17804</strain>
    </source>
</reference>
<feature type="compositionally biased region" description="Low complexity" evidence="2">
    <location>
        <begin position="3176"/>
        <end position="3186"/>
    </location>
</feature>
<evidence type="ECO:0000259" key="3">
    <source>
        <dbReference type="PROSITE" id="PS50290"/>
    </source>
</evidence>
<dbReference type="SUPFAM" id="SSF56112">
    <property type="entry name" value="Protein kinase-like (PK-like)"/>
    <property type="match status" value="1"/>
</dbReference>
<evidence type="ECO:0000256" key="2">
    <source>
        <dbReference type="SAM" id="MobiDB-lite"/>
    </source>
</evidence>
<dbReference type="SMART" id="SM00146">
    <property type="entry name" value="PI3Kc"/>
    <property type="match status" value="1"/>
</dbReference>
<dbReference type="InterPro" id="IPR016024">
    <property type="entry name" value="ARM-type_fold"/>
</dbReference>
<gene>
    <name evidence="6" type="ORF">G7K_3374-t1</name>
</gene>
<proteinExistence type="inferred from homology"/>
<feature type="region of interest" description="Disordered" evidence="2">
    <location>
        <begin position="157"/>
        <end position="188"/>
    </location>
</feature>
<dbReference type="Proteomes" id="UP000033140">
    <property type="component" value="Unassembled WGS sequence"/>
</dbReference>
<reference evidence="6 7" key="1">
    <citation type="journal article" date="2011" name="J. Gen. Appl. Microbiol.">
        <title>Draft genome sequencing of the enigmatic yeast Saitoella complicata.</title>
        <authorList>
            <person name="Nishida H."/>
            <person name="Hamamoto M."/>
            <person name="Sugiyama J."/>
        </authorList>
    </citation>
    <scope>NUCLEOTIDE SEQUENCE [LARGE SCALE GENOMIC DNA]</scope>
    <source>
        <strain evidence="6 7">NRRL Y-17804</strain>
    </source>
</reference>
<dbReference type="InterPro" id="IPR036940">
    <property type="entry name" value="PI3/4_kinase_cat_sf"/>
</dbReference>
<accession>A0A0E9NHP2</accession>
<dbReference type="InterPro" id="IPR050517">
    <property type="entry name" value="DDR_Repair_Kinase"/>
</dbReference>
<dbReference type="PROSITE" id="PS50290">
    <property type="entry name" value="PI3_4_KINASE_3"/>
    <property type="match status" value="1"/>
</dbReference>
<evidence type="ECO:0000259" key="4">
    <source>
        <dbReference type="PROSITE" id="PS51189"/>
    </source>
</evidence>